<dbReference type="Pfam" id="PF01817">
    <property type="entry name" value="CM_2"/>
    <property type="match status" value="1"/>
</dbReference>
<evidence type="ECO:0000313" key="3">
    <source>
        <dbReference type="EMBL" id="GHA98382.1"/>
    </source>
</evidence>
<dbReference type="AlphaFoldDB" id="A0A8J3G2Z1"/>
<evidence type="ECO:0000256" key="1">
    <source>
        <dbReference type="ARBA" id="ARBA00012404"/>
    </source>
</evidence>
<evidence type="ECO:0000259" key="2">
    <source>
        <dbReference type="PROSITE" id="PS51168"/>
    </source>
</evidence>
<dbReference type="Proteomes" id="UP000634004">
    <property type="component" value="Unassembled WGS sequence"/>
</dbReference>
<evidence type="ECO:0000313" key="4">
    <source>
        <dbReference type="Proteomes" id="UP000634004"/>
    </source>
</evidence>
<organism evidence="3 4">
    <name type="scientific">Algimonas arctica</name>
    <dbReference type="NCBI Taxonomy" id="1479486"/>
    <lineage>
        <taxon>Bacteria</taxon>
        <taxon>Pseudomonadati</taxon>
        <taxon>Pseudomonadota</taxon>
        <taxon>Alphaproteobacteria</taxon>
        <taxon>Maricaulales</taxon>
        <taxon>Robiginitomaculaceae</taxon>
        <taxon>Algimonas</taxon>
    </lineage>
</organism>
<feature type="domain" description="Chorismate mutase" evidence="2">
    <location>
        <begin position="1"/>
        <end position="90"/>
    </location>
</feature>
<dbReference type="PROSITE" id="PS51168">
    <property type="entry name" value="CHORISMATE_MUT_2"/>
    <property type="match status" value="1"/>
</dbReference>
<dbReference type="GO" id="GO:0004106">
    <property type="term" value="F:chorismate mutase activity"/>
    <property type="evidence" value="ECO:0007669"/>
    <property type="project" value="UniProtKB-EC"/>
</dbReference>
<dbReference type="EMBL" id="BMZH01000009">
    <property type="protein sequence ID" value="GHA98382.1"/>
    <property type="molecule type" value="Genomic_DNA"/>
</dbReference>
<dbReference type="SMART" id="SM00830">
    <property type="entry name" value="CM_2"/>
    <property type="match status" value="1"/>
</dbReference>
<name>A0A8J3G2Z1_9PROT</name>
<sequence>MSGNSDLEKVRRELDRVDRAMLGLIAERLALSADVRKAKAGAKLWRPAREDSHVADLVSMAQGTDTPPALVSRIWAELMSASISVQGSTRLHFALEGDTRTNLALIRDRFGGSLPLLSYPTSSAALAAAYGDDEGIAVVPAPGGMNNWWTSLAPGGAMSDFKIVAALPRIELKDGRQGWPQAVAVAAIDLDLANGRVLCAIRGKAKGTLRAESGDLCLYEMNGADGVDRNDVIGYLPPPVSS</sequence>
<keyword evidence="4" id="KW-1185">Reference proteome</keyword>
<dbReference type="InterPro" id="IPR036263">
    <property type="entry name" value="Chorismate_II_sf"/>
</dbReference>
<proteinExistence type="predicted"/>
<dbReference type="InterPro" id="IPR002701">
    <property type="entry name" value="CM_II_prokaryot"/>
</dbReference>
<comment type="caution">
    <text evidence="3">The sequence shown here is derived from an EMBL/GenBank/DDBJ whole genome shotgun (WGS) entry which is preliminary data.</text>
</comment>
<reference evidence="3" key="1">
    <citation type="journal article" date="2014" name="Int. J. Syst. Evol. Microbiol.">
        <title>Complete genome sequence of Corynebacterium casei LMG S-19264T (=DSM 44701T), isolated from a smear-ripened cheese.</title>
        <authorList>
            <consortium name="US DOE Joint Genome Institute (JGI-PGF)"/>
            <person name="Walter F."/>
            <person name="Albersmeier A."/>
            <person name="Kalinowski J."/>
            <person name="Ruckert C."/>
        </authorList>
    </citation>
    <scope>NUCLEOTIDE SEQUENCE</scope>
    <source>
        <strain evidence="3">KCTC 32513</strain>
    </source>
</reference>
<gene>
    <name evidence="3" type="ORF">GCM10009069_21570</name>
</gene>
<dbReference type="InterPro" id="IPR036979">
    <property type="entry name" value="CM_dom_sf"/>
</dbReference>
<dbReference type="EC" id="5.4.99.5" evidence="1"/>
<accession>A0A8J3G2Z1</accession>
<reference evidence="3" key="2">
    <citation type="submission" date="2020-09" db="EMBL/GenBank/DDBJ databases">
        <authorList>
            <person name="Sun Q."/>
            <person name="Kim S."/>
        </authorList>
    </citation>
    <scope>NUCLEOTIDE SEQUENCE</scope>
    <source>
        <strain evidence="3">KCTC 32513</strain>
    </source>
</reference>
<dbReference type="GO" id="GO:0046417">
    <property type="term" value="P:chorismate metabolic process"/>
    <property type="evidence" value="ECO:0007669"/>
    <property type="project" value="InterPro"/>
</dbReference>
<dbReference type="RefSeq" id="WP_189498315.1">
    <property type="nucleotide sequence ID" value="NZ_BMZH01000009.1"/>
</dbReference>
<protein>
    <recommendedName>
        <fullName evidence="1">chorismate mutase</fullName>
        <ecNumber evidence="1">5.4.99.5</ecNumber>
    </recommendedName>
</protein>
<dbReference type="Gene3D" id="1.20.59.10">
    <property type="entry name" value="Chorismate mutase"/>
    <property type="match status" value="1"/>
</dbReference>
<dbReference type="SUPFAM" id="SSF48600">
    <property type="entry name" value="Chorismate mutase II"/>
    <property type="match status" value="1"/>
</dbReference>